<gene>
    <name evidence="2" type="ORF">ETD85_27675</name>
</gene>
<dbReference type="RefSeq" id="WP_138692706.1">
    <property type="nucleotide sequence ID" value="NZ_JBHSAZ010000107.1"/>
</dbReference>
<dbReference type="Gene3D" id="1.20.1290.10">
    <property type="entry name" value="AhpD-like"/>
    <property type="match status" value="1"/>
</dbReference>
<evidence type="ECO:0000313" key="2">
    <source>
        <dbReference type="EMBL" id="TMR30944.1"/>
    </source>
</evidence>
<dbReference type="InterPro" id="IPR003779">
    <property type="entry name" value="CMD-like"/>
</dbReference>
<dbReference type="InterPro" id="IPR029032">
    <property type="entry name" value="AhpD-like"/>
</dbReference>
<dbReference type="PANTHER" id="PTHR35446:SF3">
    <property type="entry name" value="CMD DOMAIN-CONTAINING PROTEIN"/>
    <property type="match status" value="1"/>
</dbReference>
<dbReference type="GO" id="GO:0051920">
    <property type="term" value="F:peroxiredoxin activity"/>
    <property type="evidence" value="ECO:0007669"/>
    <property type="project" value="InterPro"/>
</dbReference>
<accession>A0A5S4GEL9</accession>
<name>A0A5S4GEL9_9ACTN</name>
<evidence type="ECO:0000313" key="3">
    <source>
        <dbReference type="Proteomes" id="UP000306628"/>
    </source>
</evidence>
<protein>
    <submittedName>
        <fullName evidence="2">Carboxymuconolactone decarboxylase family protein</fullName>
    </submittedName>
</protein>
<sequence length="183" mass="19169">MTVFTVHSPGSAPQPSQQPLAELRQRVGFIPNLAATMAEAPTTIDGFNQLQRALAHSTLTAAEREVVGVTVSVANRCPYSVAAHSAFAARAGVPPEVVTALRAGKDDLPEEKASALSAFTKALLRSGGLVDRAEIDALLGHGYTRAQVLEVITQAAYTTMANWIANATGAPLDDVLSPHAWTA</sequence>
<comment type="caution">
    <text evidence="2">The sequence shown here is derived from an EMBL/GenBank/DDBJ whole genome shotgun (WGS) entry which is preliminary data.</text>
</comment>
<dbReference type="OrthoDB" id="122912at2"/>
<dbReference type="SUPFAM" id="SSF69118">
    <property type="entry name" value="AhpD-like"/>
    <property type="match status" value="1"/>
</dbReference>
<dbReference type="NCBIfam" id="TIGR00778">
    <property type="entry name" value="ahpD_dom"/>
    <property type="match status" value="1"/>
</dbReference>
<dbReference type="Pfam" id="PF02627">
    <property type="entry name" value="CMD"/>
    <property type="match status" value="1"/>
</dbReference>
<evidence type="ECO:0000259" key="1">
    <source>
        <dbReference type="Pfam" id="PF02627"/>
    </source>
</evidence>
<feature type="domain" description="Carboxymuconolactone decarboxylase-like" evidence="1">
    <location>
        <begin position="46"/>
        <end position="103"/>
    </location>
</feature>
<organism evidence="2 3">
    <name type="scientific">Nonomuraea zeae</name>
    <dbReference type="NCBI Taxonomy" id="1642303"/>
    <lineage>
        <taxon>Bacteria</taxon>
        <taxon>Bacillati</taxon>
        <taxon>Actinomycetota</taxon>
        <taxon>Actinomycetes</taxon>
        <taxon>Streptosporangiales</taxon>
        <taxon>Streptosporangiaceae</taxon>
        <taxon>Nonomuraea</taxon>
    </lineage>
</organism>
<dbReference type="AlphaFoldDB" id="A0A5S4GEL9"/>
<dbReference type="Proteomes" id="UP000306628">
    <property type="component" value="Unassembled WGS sequence"/>
</dbReference>
<dbReference type="EMBL" id="VCKX01000092">
    <property type="protein sequence ID" value="TMR30944.1"/>
    <property type="molecule type" value="Genomic_DNA"/>
</dbReference>
<dbReference type="PANTHER" id="PTHR35446">
    <property type="entry name" value="SI:CH211-175M2.5"/>
    <property type="match status" value="1"/>
</dbReference>
<dbReference type="InterPro" id="IPR004675">
    <property type="entry name" value="AhpD_core"/>
</dbReference>
<proteinExistence type="predicted"/>
<reference evidence="2 3" key="1">
    <citation type="submission" date="2019-05" db="EMBL/GenBank/DDBJ databases">
        <title>Draft genome sequence of Nonomuraea zeae DSM 100528.</title>
        <authorList>
            <person name="Saricaoglu S."/>
            <person name="Isik K."/>
        </authorList>
    </citation>
    <scope>NUCLEOTIDE SEQUENCE [LARGE SCALE GENOMIC DNA]</scope>
    <source>
        <strain evidence="2 3">DSM 100528</strain>
    </source>
</reference>
<keyword evidence="3" id="KW-1185">Reference proteome</keyword>